<organism evidence="1 2">
    <name type="scientific">Streptomyces heilongjiangensis</name>
    <dbReference type="NCBI Taxonomy" id="945052"/>
    <lineage>
        <taxon>Bacteria</taxon>
        <taxon>Bacillati</taxon>
        <taxon>Actinomycetota</taxon>
        <taxon>Actinomycetes</taxon>
        <taxon>Kitasatosporales</taxon>
        <taxon>Streptomycetaceae</taxon>
        <taxon>Streptomyces</taxon>
    </lineage>
</organism>
<evidence type="ECO:0000313" key="2">
    <source>
        <dbReference type="Proteomes" id="UP001596112"/>
    </source>
</evidence>
<protein>
    <submittedName>
        <fullName evidence="1">Uncharacterized protein</fullName>
    </submittedName>
</protein>
<dbReference type="EMBL" id="JBHSNZ010000051">
    <property type="protein sequence ID" value="MFC5813067.1"/>
    <property type="molecule type" value="Genomic_DNA"/>
</dbReference>
<accession>A0ABW1BJ25</accession>
<dbReference type="Proteomes" id="UP001596112">
    <property type="component" value="Unassembled WGS sequence"/>
</dbReference>
<name>A0ABW1BJ25_9ACTN</name>
<sequence>MDSPSPRPLASKGVVQYRADYSNAESYTPLGLPCGDLAEAQGRCENAPRSARPEDDQLEITWRADADPASLWTMMVRTPRLERPAAIGYSVTIVGSDFDPPRELADLTPAVDA</sequence>
<dbReference type="RefSeq" id="WP_272172885.1">
    <property type="nucleotide sequence ID" value="NZ_JAQOSL010000069.1"/>
</dbReference>
<reference evidence="2" key="1">
    <citation type="journal article" date="2019" name="Int. J. Syst. Evol. Microbiol.">
        <title>The Global Catalogue of Microorganisms (GCM) 10K type strain sequencing project: providing services to taxonomists for standard genome sequencing and annotation.</title>
        <authorList>
            <consortium name="The Broad Institute Genomics Platform"/>
            <consortium name="The Broad Institute Genome Sequencing Center for Infectious Disease"/>
            <person name="Wu L."/>
            <person name="Ma J."/>
        </authorList>
    </citation>
    <scope>NUCLEOTIDE SEQUENCE [LARGE SCALE GENOMIC DNA]</scope>
    <source>
        <strain evidence="2">JCM 9918</strain>
    </source>
</reference>
<comment type="caution">
    <text evidence="1">The sequence shown here is derived from an EMBL/GenBank/DDBJ whole genome shotgun (WGS) entry which is preliminary data.</text>
</comment>
<gene>
    <name evidence="1" type="ORF">ACFQGO_37110</name>
</gene>
<evidence type="ECO:0000313" key="1">
    <source>
        <dbReference type="EMBL" id="MFC5813067.1"/>
    </source>
</evidence>
<keyword evidence="2" id="KW-1185">Reference proteome</keyword>
<proteinExistence type="predicted"/>